<keyword evidence="1 2" id="KW-0728">SH3 domain</keyword>
<dbReference type="KEGG" id="nte:NEUTE1DRAFT129580"/>
<dbReference type="VEuPathDB" id="FungiDB:NEUTE1DRAFT_129580"/>
<gene>
    <name evidence="5" type="ORF">NEUTE1DRAFT_129580</name>
</gene>
<feature type="compositionally biased region" description="Polar residues" evidence="3">
    <location>
        <begin position="782"/>
        <end position="791"/>
    </location>
</feature>
<feature type="compositionally biased region" description="Basic and acidic residues" evidence="3">
    <location>
        <begin position="588"/>
        <end position="613"/>
    </location>
</feature>
<dbReference type="GO" id="GO:0030950">
    <property type="term" value="P:establishment or maintenance of actin cytoskeleton polarity"/>
    <property type="evidence" value="ECO:0007669"/>
    <property type="project" value="TreeGrafter"/>
</dbReference>
<evidence type="ECO:0000313" key="5">
    <source>
        <dbReference type="EMBL" id="EGO57696.1"/>
    </source>
</evidence>
<feature type="compositionally biased region" description="Basic and acidic residues" evidence="3">
    <location>
        <begin position="736"/>
        <end position="750"/>
    </location>
</feature>
<feature type="compositionally biased region" description="Acidic residues" evidence="3">
    <location>
        <begin position="450"/>
        <end position="461"/>
    </location>
</feature>
<dbReference type="FunFam" id="2.30.30.40:FF:000035">
    <property type="entry name" value="SH3 domain containing protein"/>
    <property type="match status" value="1"/>
</dbReference>
<dbReference type="GO" id="GO:0051286">
    <property type="term" value="C:cell tip"/>
    <property type="evidence" value="ECO:0007669"/>
    <property type="project" value="TreeGrafter"/>
</dbReference>
<feature type="compositionally biased region" description="Acidic residues" evidence="3">
    <location>
        <begin position="120"/>
        <end position="136"/>
    </location>
</feature>
<dbReference type="Proteomes" id="UP000008065">
    <property type="component" value="Unassembled WGS sequence"/>
</dbReference>
<dbReference type="RefSeq" id="XP_009850795.1">
    <property type="nucleotide sequence ID" value="XM_009852493.1"/>
</dbReference>
<dbReference type="SUPFAM" id="SSF50044">
    <property type="entry name" value="SH3-domain"/>
    <property type="match status" value="1"/>
</dbReference>
<dbReference type="PANTHER" id="PTHR47775">
    <property type="entry name" value="BUD SITE SELECTION PROTEIN 14"/>
    <property type="match status" value="1"/>
</dbReference>
<organism evidence="5 6">
    <name type="scientific">Neurospora tetrasperma (strain FGSC 2508 / ATCC MYA-4615 / P0657)</name>
    <dbReference type="NCBI Taxonomy" id="510951"/>
    <lineage>
        <taxon>Eukaryota</taxon>
        <taxon>Fungi</taxon>
        <taxon>Dikarya</taxon>
        <taxon>Ascomycota</taxon>
        <taxon>Pezizomycotina</taxon>
        <taxon>Sordariomycetes</taxon>
        <taxon>Sordariomycetidae</taxon>
        <taxon>Sordariales</taxon>
        <taxon>Sordariaceae</taxon>
        <taxon>Neurospora</taxon>
    </lineage>
</organism>
<keyword evidence="6" id="KW-1185">Reference proteome</keyword>
<evidence type="ECO:0000256" key="2">
    <source>
        <dbReference type="PROSITE-ProRule" id="PRU00192"/>
    </source>
</evidence>
<dbReference type="AlphaFoldDB" id="F8MM22"/>
<feature type="compositionally biased region" description="Basic and acidic residues" evidence="3">
    <location>
        <begin position="496"/>
        <end position="520"/>
    </location>
</feature>
<feature type="compositionally biased region" description="Low complexity" evidence="3">
    <location>
        <begin position="466"/>
        <end position="486"/>
    </location>
</feature>
<evidence type="ECO:0000256" key="3">
    <source>
        <dbReference type="SAM" id="MobiDB-lite"/>
    </source>
</evidence>
<feature type="compositionally biased region" description="Polar residues" evidence="3">
    <location>
        <begin position="801"/>
        <end position="827"/>
    </location>
</feature>
<dbReference type="OrthoDB" id="196165at2759"/>
<dbReference type="PROSITE" id="PS50002">
    <property type="entry name" value="SH3"/>
    <property type="match status" value="1"/>
</dbReference>
<feature type="compositionally biased region" description="Polar residues" evidence="3">
    <location>
        <begin position="670"/>
        <end position="682"/>
    </location>
</feature>
<feature type="compositionally biased region" description="Basic and acidic residues" evidence="3">
    <location>
        <begin position="1"/>
        <end position="11"/>
    </location>
</feature>
<dbReference type="InterPro" id="IPR036028">
    <property type="entry name" value="SH3-like_dom_sf"/>
</dbReference>
<proteinExistence type="predicted"/>
<dbReference type="Gene3D" id="2.30.30.40">
    <property type="entry name" value="SH3 Domains"/>
    <property type="match status" value="1"/>
</dbReference>
<dbReference type="SMART" id="SM00326">
    <property type="entry name" value="SH3"/>
    <property type="match status" value="1"/>
</dbReference>
<feature type="compositionally biased region" description="Polar residues" evidence="3">
    <location>
        <begin position="575"/>
        <end position="587"/>
    </location>
</feature>
<feature type="domain" description="SH3" evidence="4">
    <location>
        <begin position="335"/>
        <end position="396"/>
    </location>
</feature>
<dbReference type="PANTHER" id="PTHR47775:SF1">
    <property type="entry name" value="BUD SITE SELECTION PROTEIN 14"/>
    <property type="match status" value="1"/>
</dbReference>
<feature type="region of interest" description="Disordered" evidence="3">
    <location>
        <begin position="286"/>
        <end position="308"/>
    </location>
</feature>
<dbReference type="GO" id="GO:0008104">
    <property type="term" value="P:intracellular protein localization"/>
    <property type="evidence" value="ECO:0007669"/>
    <property type="project" value="TreeGrafter"/>
</dbReference>
<dbReference type="InterPro" id="IPR053039">
    <property type="entry name" value="Polarity_Bud-Selection_Reg"/>
</dbReference>
<evidence type="ECO:0000259" key="4">
    <source>
        <dbReference type="PROSITE" id="PS50002"/>
    </source>
</evidence>
<feature type="compositionally biased region" description="Low complexity" evidence="3">
    <location>
        <begin position="166"/>
        <end position="190"/>
    </location>
</feature>
<accession>F8MM22</accession>
<feature type="compositionally biased region" description="Low complexity" evidence="3">
    <location>
        <begin position="139"/>
        <end position="152"/>
    </location>
</feature>
<sequence>MTRPEIIRADTIDLQSRGAHSTQGFHSSTSNGPLAPHQAETLREVAAEAAEESIHSPQVSWSGGEAGGLHRYARDHETGVDQAHDNLQNQLYSGGGNNMASRSHQDALAVAQNGGHSDIDDGDLDGDNEIDDDDDGMDKISSSPSIEDGGSSFTLPLLPSHSCAGPALPRSSPESSLASSPVSDPRSSSPYLNCPDYLPPGRATQAIGESPPSILRRHHHLEGKYGNFDLTDGPNPGAEAYTFMEEENSRWLLLDHSSRLNGSNLSVVASMGNTSGVTAICRLARDSGSESDSPRLTVPYESDPDDDDGDFSCVHDEDFLESGWGGECLQNTEDIDFEFVYALHTFVATVEGQANATKGDTMVLLDDSNSYWWLVRVVKDSSIGYLPAEHIETPTERLARLNKHRNIDLSATMLGDQADKPRNPIVSAMKRTKRKTVQFAAPTYVDYSDIDYSTDEEDPDAEYFGQQQQAHKTQQSQKTQQSNVQQIESDTDPEDETAKVEPLKPKPLQTKDNKTGEDSAGRLGIRNSEEIFESKSSEGPKKSSDGNVRDSFFKDDVETKKITLTPNLLRDDTAARTSSDSNQSKQRPSLDKLEKDSPTSKDDKKRKEKENSKKPSAIRSFFSRKDKRKGQEDDETHGKSTQDADGHEREHEEDEQNILSSPERAPGPQRNPSKLQKSQPTNAKPIAGILKDTSMDTSNYMSAGRINNVSNTPPSTMRLVEPEPNDMTEGGPQEQRGQREQSPETSRKQESGGQSRDAGARQIPQAQPRSEMDFDSDEDDITGSTQQSPATAQEPEPQRLQGRSAQTSRNPFATAQPAASSVAPSHQQHAERLSESPVHVSPIQADHRTSPTPPLMADSSSQEDRSSPRLTPSPEMIEHEDDGADDKDISPPSPVSTSTPTWNDASLRAFFDSGSEIRDMLVVVYDKSDVEPVGPDHPIAGSLFKEQNAKLAEITTQLDNMLGDWLARKQRLRGAV</sequence>
<feature type="compositionally biased region" description="Polar residues" evidence="3">
    <location>
        <begin position="695"/>
        <end position="715"/>
    </location>
</feature>
<reference evidence="6" key="1">
    <citation type="journal article" date="2011" name="Genetics">
        <title>Massive changes in genome architecture accompany the transition to self-fertility in the filamentous fungus Neurospora tetrasperma.</title>
        <authorList>
            <person name="Ellison C.E."/>
            <person name="Stajich J.E."/>
            <person name="Jacobson D.J."/>
            <person name="Natvig D.O."/>
            <person name="Lapidus A."/>
            <person name="Foster B."/>
            <person name="Aerts A."/>
            <person name="Riley R."/>
            <person name="Lindquist E.A."/>
            <person name="Grigoriev I.V."/>
            <person name="Taylor J.W."/>
        </authorList>
    </citation>
    <scope>NUCLEOTIDE SEQUENCE [LARGE SCALE GENOMIC DNA]</scope>
    <source>
        <strain evidence="6">FGSC 2508 / P0657</strain>
    </source>
</reference>
<evidence type="ECO:0000256" key="1">
    <source>
        <dbReference type="ARBA" id="ARBA00022443"/>
    </source>
</evidence>
<dbReference type="EMBL" id="GL891304">
    <property type="protein sequence ID" value="EGO57696.1"/>
    <property type="molecule type" value="Genomic_DNA"/>
</dbReference>
<feature type="compositionally biased region" description="Polar residues" evidence="3">
    <location>
        <begin position="18"/>
        <end position="32"/>
    </location>
</feature>
<feature type="compositionally biased region" description="Basic and acidic residues" evidence="3">
    <location>
        <begin position="527"/>
        <end position="561"/>
    </location>
</feature>
<dbReference type="HOGENOM" id="CLU_010627_0_0_1"/>
<dbReference type="InterPro" id="IPR001452">
    <property type="entry name" value="SH3_domain"/>
</dbReference>
<dbReference type="GeneID" id="20825338"/>
<dbReference type="GO" id="GO:0015630">
    <property type="term" value="C:microtubule cytoskeleton"/>
    <property type="evidence" value="ECO:0007669"/>
    <property type="project" value="TreeGrafter"/>
</dbReference>
<feature type="region of interest" description="Disordered" evidence="3">
    <location>
        <begin position="450"/>
        <end position="903"/>
    </location>
</feature>
<feature type="compositionally biased region" description="Basic and acidic residues" evidence="3">
    <location>
        <begin position="636"/>
        <end position="650"/>
    </location>
</feature>
<feature type="region of interest" description="Disordered" evidence="3">
    <location>
        <begin position="1"/>
        <end position="69"/>
    </location>
</feature>
<protein>
    <recommendedName>
        <fullName evidence="4">SH3 domain-containing protein</fullName>
    </recommendedName>
</protein>
<feature type="region of interest" description="Disordered" evidence="3">
    <location>
        <begin position="110"/>
        <end position="208"/>
    </location>
</feature>
<evidence type="ECO:0000313" key="6">
    <source>
        <dbReference type="Proteomes" id="UP000008065"/>
    </source>
</evidence>
<name>F8MM22_NEUT8</name>